<feature type="domain" description="HNH nuclease" evidence="1">
    <location>
        <begin position="232"/>
        <end position="290"/>
    </location>
</feature>
<dbReference type="InterPro" id="IPR003615">
    <property type="entry name" value="HNH_nuc"/>
</dbReference>
<gene>
    <name evidence="2" type="ORF">ERHA53_28220</name>
</gene>
<protein>
    <recommendedName>
        <fullName evidence="1">HNH nuclease domain-containing protein</fullName>
    </recommendedName>
</protein>
<accession>A0ABN6DL68</accession>
<reference evidence="2 3" key="1">
    <citation type="submission" date="2021-01" db="EMBL/GenBank/DDBJ databases">
        <title>Complete genome sequence of Erwinia rhapontici MAFF 311153.</title>
        <authorList>
            <person name="Morohoshi T."/>
            <person name="Someya N."/>
        </authorList>
    </citation>
    <scope>NUCLEOTIDE SEQUENCE [LARGE SCALE GENOMIC DNA]</scope>
    <source>
        <strain evidence="2 3">MAFF 311153</strain>
    </source>
</reference>
<evidence type="ECO:0000259" key="1">
    <source>
        <dbReference type="Pfam" id="PF13391"/>
    </source>
</evidence>
<name>A0ABN6DL68_ERWRD</name>
<dbReference type="Pfam" id="PF13391">
    <property type="entry name" value="HNH_2"/>
    <property type="match status" value="1"/>
</dbReference>
<evidence type="ECO:0000313" key="2">
    <source>
        <dbReference type="EMBL" id="BCQ35479.1"/>
    </source>
</evidence>
<dbReference type="EMBL" id="AP024329">
    <property type="protein sequence ID" value="BCQ35479.1"/>
    <property type="molecule type" value="Genomic_DNA"/>
</dbReference>
<sequence>MQCLHGVLIGLLGCVAMRFNYDLLPGELLPFEEINDRYSRKYPDDKSLTTRGLLSPSTSSKNWTIRAIFASKDSHIPLEDLLFITNDNERKNYLQRFEHYLQRQESFLYFRRPLEPTPWNTWKVMGESKVLAMLDPASIMAQSLLQQRGYTLTLLRSDEDDEYWQLYDRQSQPCFEYSRQLQFIVVLTSPLLPPPAGVIQGAQVGRRVKARLWHRASHHEFSHAVRERYGACVITGTLLTDEHAWPWVEACHIDIRENEQGFLLDNSADNGLFLRSDLQRLFTSRRMTIDPLNGTVHFRRTLQEDQTLLPFYQELEGKVCALWQQVPENTRQRLLRKV</sequence>
<proteinExistence type="predicted"/>
<evidence type="ECO:0000313" key="3">
    <source>
        <dbReference type="Proteomes" id="UP000677515"/>
    </source>
</evidence>
<organism evidence="2 3">
    <name type="scientific">Erwinia rhapontici</name>
    <name type="common">Pectobacterium rhapontici</name>
    <dbReference type="NCBI Taxonomy" id="55212"/>
    <lineage>
        <taxon>Bacteria</taxon>
        <taxon>Pseudomonadati</taxon>
        <taxon>Pseudomonadota</taxon>
        <taxon>Gammaproteobacteria</taxon>
        <taxon>Enterobacterales</taxon>
        <taxon>Erwiniaceae</taxon>
        <taxon>Erwinia</taxon>
    </lineage>
</organism>
<dbReference type="Proteomes" id="UP000677515">
    <property type="component" value="Chromosome"/>
</dbReference>
<keyword evidence="3" id="KW-1185">Reference proteome</keyword>